<dbReference type="GO" id="GO:0016787">
    <property type="term" value="F:hydrolase activity"/>
    <property type="evidence" value="ECO:0007669"/>
    <property type="project" value="UniProtKB-KW"/>
</dbReference>
<organism evidence="5 6">
    <name type="scientific">Mesobacillus persicus</name>
    <dbReference type="NCBI Taxonomy" id="930146"/>
    <lineage>
        <taxon>Bacteria</taxon>
        <taxon>Bacillati</taxon>
        <taxon>Bacillota</taxon>
        <taxon>Bacilli</taxon>
        <taxon>Bacillales</taxon>
        <taxon>Bacillaceae</taxon>
        <taxon>Mesobacillus</taxon>
    </lineage>
</organism>
<dbReference type="InterPro" id="IPR000086">
    <property type="entry name" value="NUDIX_hydrolase_dom"/>
</dbReference>
<dbReference type="InterPro" id="IPR020476">
    <property type="entry name" value="Nudix_hydrolase"/>
</dbReference>
<evidence type="ECO:0000313" key="6">
    <source>
        <dbReference type="Proteomes" id="UP000198553"/>
    </source>
</evidence>
<dbReference type="InterPro" id="IPR015797">
    <property type="entry name" value="NUDIX_hydrolase-like_dom_sf"/>
</dbReference>
<reference evidence="6" key="1">
    <citation type="submission" date="2016-10" db="EMBL/GenBank/DDBJ databases">
        <authorList>
            <person name="Varghese N."/>
            <person name="Submissions S."/>
        </authorList>
    </citation>
    <scope>NUCLEOTIDE SEQUENCE [LARGE SCALE GENOMIC DNA]</scope>
    <source>
        <strain evidence="6">B48,IBRC-M 10115,DSM 25386,CECT 8001</strain>
    </source>
</reference>
<dbReference type="InterPro" id="IPR014078">
    <property type="entry name" value="Nudix_YtkD"/>
</dbReference>
<dbReference type="STRING" id="930146.SAMN05192533_102502"/>
<keyword evidence="6" id="KW-1185">Reference proteome</keyword>
<dbReference type="CDD" id="cd04665">
    <property type="entry name" value="NUDIX_RppH"/>
    <property type="match status" value="1"/>
</dbReference>
<name>A0A1H7Y3R8_9BACI</name>
<dbReference type="PANTHER" id="PTHR43736">
    <property type="entry name" value="ADP-RIBOSE PYROPHOSPHATASE"/>
    <property type="match status" value="1"/>
</dbReference>
<dbReference type="PANTHER" id="PTHR43736:SF1">
    <property type="entry name" value="DIHYDRONEOPTERIN TRIPHOSPHATE DIPHOSPHATASE"/>
    <property type="match status" value="1"/>
</dbReference>
<sequence length="156" mass="17908">MIHFRDTNGSKVTFVFKENGFDREPDHVLVISKYNGNWVMTDHRTRGWEFPGGKREAGETLEQAANREVFEETGGILASLQFLGEYEVKGLQSSFIKRIYLAEINEFVEKHDYLETNGPVLVSGDLLTERFEAHYSFIMKDEVVKLSLQRIETAGN</sequence>
<evidence type="ECO:0000256" key="3">
    <source>
        <dbReference type="RuleBase" id="RU003476"/>
    </source>
</evidence>
<dbReference type="Gene3D" id="3.90.79.10">
    <property type="entry name" value="Nucleoside Triphosphate Pyrophosphohydrolase"/>
    <property type="match status" value="1"/>
</dbReference>
<dbReference type="EMBL" id="FOBW01000002">
    <property type="protein sequence ID" value="SEM40633.1"/>
    <property type="molecule type" value="Genomic_DNA"/>
</dbReference>
<accession>A0A1H7Y3R8</accession>
<dbReference type="NCBIfam" id="TIGR02705">
    <property type="entry name" value="nudix_YtkD"/>
    <property type="match status" value="1"/>
</dbReference>
<dbReference type="Pfam" id="PF00293">
    <property type="entry name" value="NUDIX"/>
    <property type="match status" value="1"/>
</dbReference>
<dbReference type="SUPFAM" id="SSF55811">
    <property type="entry name" value="Nudix"/>
    <property type="match status" value="1"/>
</dbReference>
<dbReference type="OrthoDB" id="9131041at2"/>
<dbReference type="PRINTS" id="PR00502">
    <property type="entry name" value="NUDIXFAMILY"/>
</dbReference>
<dbReference type="AlphaFoldDB" id="A0A1H7Y3R8"/>
<evidence type="ECO:0000313" key="5">
    <source>
        <dbReference type="EMBL" id="SEM40633.1"/>
    </source>
</evidence>
<protein>
    <submittedName>
        <fullName evidence="5">8-oxo-dGTP diphosphatase</fullName>
    </submittedName>
</protein>
<dbReference type="PROSITE" id="PS51462">
    <property type="entry name" value="NUDIX"/>
    <property type="match status" value="1"/>
</dbReference>
<comment type="similarity">
    <text evidence="1 3">Belongs to the Nudix hydrolase family.</text>
</comment>
<dbReference type="PROSITE" id="PS00893">
    <property type="entry name" value="NUDIX_BOX"/>
    <property type="match status" value="1"/>
</dbReference>
<dbReference type="Proteomes" id="UP000198553">
    <property type="component" value="Unassembled WGS sequence"/>
</dbReference>
<dbReference type="InterPro" id="IPR020084">
    <property type="entry name" value="NUDIX_hydrolase_CS"/>
</dbReference>
<dbReference type="RefSeq" id="WP_090741773.1">
    <property type="nucleotide sequence ID" value="NZ_FOBW01000002.1"/>
</dbReference>
<gene>
    <name evidence="5" type="ORF">SAMN05192533_102502</name>
</gene>
<feature type="domain" description="Nudix hydrolase" evidence="4">
    <location>
        <begin position="6"/>
        <end position="145"/>
    </location>
</feature>
<proteinExistence type="inferred from homology"/>
<evidence type="ECO:0000256" key="1">
    <source>
        <dbReference type="ARBA" id="ARBA00005582"/>
    </source>
</evidence>
<evidence type="ECO:0000259" key="4">
    <source>
        <dbReference type="PROSITE" id="PS51462"/>
    </source>
</evidence>
<keyword evidence="2 3" id="KW-0378">Hydrolase</keyword>
<evidence type="ECO:0000256" key="2">
    <source>
        <dbReference type="ARBA" id="ARBA00022801"/>
    </source>
</evidence>